<dbReference type="GO" id="GO:0005737">
    <property type="term" value="C:cytoplasm"/>
    <property type="evidence" value="ECO:0007669"/>
    <property type="project" value="UniProtKB-SubCell"/>
</dbReference>
<comment type="subcellular location">
    <subcellularLocation>
        <location evidence="1">Cytoplasm</location>
    </subcellularLocation>
</comment>
<dbReference type="PANTHER" id="PTHR36203">
    <property type="entry name" value="ASCORBATE-SPECIFIC PTS SYSTEM EIIA COMPONENT"/>
    <property type="match status" value="1"/>
</dbReference>
<dbReference type="PROSITE" id="PS51094">
    <property type="entry name" value="PTS_EIIA_TYPE_2"/>
    <property type="match status" value="1"/>
</dbReference>
<name>A0A1H8T9F3_9BACI</name>
<evidence type="ECO:0000313" key="13">
    <source>
        <dbReference type="Proteomes" id="UP000199300"/>
    </source>
</evidence>
<dbReference type="OrthoDB" id="369398at2"/>
<sequence length="147" mass="16497">MKEIYFTEENVAFNVEAIDWEDAIYKSVALLKKNGLVNEHYAQEVVNNVKEYGPYIVLAPGIAIPHTRPENGALKVGMSLITLKRPVYFNDTSAPVKVLISFSATDSEKHLNIIKIIVKIVEKGLIDQISQINSLFDLNDLIRGEQP</sequence>
<evidence type="ECO:0000256" key="3">
    <source>
        <dbReference type="ARBA" id="ARBA00022490"/>
    </source>
</evidence>
<evidence type="ECO:0000256" key="5">
    <source>
        <dbReference type="ARBA" id="ARBA00022679"/>
    </source>
</evidence>
<dbReference type="InterPro" id="IPR002178">
    <property type="entry name" value="PTS_EIIA_type-2_dom"/>
</dbReference>
<dbReference type="EMBL" id="FODJ01000015">
    <property type="protein sequence ID" value="SEO87567.1"/>
    <property type="molecule type" value="Genomic_DNA"/>
</dbReference>
<dbReference type="Proteomes" id="UP000199300">
    <property type="component" value="Unassembled WGS sequence"/>
</dbReference>
<keyword evidence="4" id="KW-0597">Phosphoprotein</keyword>
<evidence type="ECO:0000256" key="4">
    <source>
        <dbReference type="ARBA" id="ARBA00022553"/>
    </source>
</evidence>
<feature type="domain" description="PTS EIIA type-2" evidence="11">
    <location>
        <begin position="4"/>
        <end position="145"/>
    </location>
</feature>
<dbReference type="Pfam" id="PF00359">
    <property type="entry name" value="PTS_EIIA_2"/>
    <property type="match status" value="1"/>
</dbReference>
<keyword evidence="3" id="KW-0963">Cytoplasm</keyword>
<evidence type="ECO:0000256" key="2">
    <source>
        <dbReference type="ARBA" id="ARBA00022448"/>
    </source>
</evidence>
<comment type="function">
    <text evidence="8">The phosphoenolpyruvate-dependent sugar phosphotransferase system (sugar PTS), a major carbohydrate active transport system, catalyzes the phosphorylation of incoming sugar substrates concomitantly with their translocation across the cell membrane. The enzyme II UlaABC PTS system is involved in ascorbate transport.</text>
</comment>
<dbReference type="PANTHER" id="PTHR36203:SF1">
    <property type="entry name" value="ASCORBATE-SPECIFIC PTS SYSTEM EIIA COMPONENT"/>
    <property type="match status" value="1"/>
</dbReference>
<evidence type="ECO:0000313" key="12">
    <source>
        <dbReference type="EMBL" id="SEO87567.1"/>
    </source>
</evidence>
<dbReference type="InterPro" id="IPR016152">
    <property type="entry name" value="PTrfase/Anion_transptr"/>
</dbReference>
<keyword evidence="5" id="KW-0808">Transferase</keyword>
<dbReference type="STRING" id="872970.SAMN04488134_11534"/>
<keyword evidence="13" id="KW-1185">Reference proteome</keyword>
<proteinExistence type="predicted"/>
<dbReference type="AlphaFoldDB" id="A0A1H8T9F3"/>
<dbReference type="RefSeq" id="WP_091500103.1">
    <property type="nucleotide sequence ID" value="NZ_FODJ01000015.1"/>
</dbReference>
<reference evidence="12 13" key="1">
    <citation type="submission" date="2016-10" db="EMBL/GenBank/DDBJ databases">
        <authorList>
            <person name="de Groot N.N."/>
        </authorList>
    </citation>
    <scope>NUCLEOTIDE SEQUENCE [LARGE SCALE GENOMIC DNA]</scope>
    <source>
        <strain evidence="12 13">CGMCC 1.10434</strain>
    </source>
</reference>
<protein>
    <recommendedName>
        <fullName evidence="9">Ascorbate-specific PTS system EIIA component</fullName>
    </recommendedName>
    <alternativeName>
        <fullName evidence="10">Ascorbate-specific phosphotransferase enzyme IIA component</fullName>
    </alternativeName>
</protein>
<dbReference type="SUPFAM" id="SSF55804">
    <property type="entry name" value="Phoshotransferase/anion transport protein"/>
    <property type="match status" value="1"/>
</dbReference>
<evidence type="ECO:0000256" key="7">
    <source>
        <dbReference type="ARBA" id="ARBA00022777"/>
    </source>
</evidence>
<keyword evidence="2" id="KW-0813">Transport</keyword>
<dbReference type="Gene3D" id="3.40.930.10">
    <property type="entry name" value="Mannitol-specific EII, Chain A"/>
    <property type="match status" value="1"/>
</dbReference>
<evidence type="ECO:0000256" key="1">
    <source>
        <dbReference type="ARBA" id="ARBA00004496"/>
    </source>
</evidence>
<evidence type="ECO:0000259" key="11">
    <source>
        <dbReference type="PROSITE" id="PS51094"/>
    </source>
</evidence>
<evidence type="ECO:0000256" key="9">
    <source>
        <dbReference type="ARBA" id="ARBA00041175"/>
    </source>
</evidence>
<keyword evidence="7" id="KW-0418">Kinase</keyword>
<dbReference type="CDD" id="cd00211">
    <property type="entry name" value="PTS_IIA_fru"/>
    <property type="match status" value="1"/>
</dbReference>
<gene>
    <name evidence="12" type="ORF">SAMN04488134_11534</name>
</gene>
<evidence type="ECO:0000256" key="10">
    <source>
        <dbReference type="ARBA" id="ARBA00042072"/>
    </source>
</evidence>
<accession>A0A1H8T9F3</accession>
<evidence type="ECO:0000256" key="6">
    <source>
        <dbReference type="ARBA" id="ARBA00022683"/>
    </source>
</evidence>
<dbReference type="GO" id="GO:0009401">
    <property type="term" value="P:phosphoenolpyruvate-dependent sugar phosphotransferase system"/>
    <property type="evidence" value="ECO:0007669"/>
    <property type="project" value="UniProtKB-KW"/>
</dbReference>
<dbReference type="InterPro" id="IPR051351">
    <property type="entry name" value="Ascorbate-PTS_EIIA_comp"/>
</dbReference>
<evidence type="ECO:0000256" key="8">
    <source>
        <dbReference type="ARBA" id="ARBA00037387"/>
    </source>
</evidence>
<keyword evidence="6" id="KW-0598">Phosphotransferase system</keyword>
<organism evidence="12 13">
    <name type="scientific">Amphibacillus marinus</name>
    <dbReference type="NCBI Taxonomy" id="872970"/>
    <lineage>
        <taxon>Bacteria</taxon>
        <taxon>Bacillati</taxon>
        <taxon>Bacillota</taxon>
        <taxon>Bacilli</taxon>
        <taxon>Bacillales</taxon>
        <taxon>Bacillaceae</taxon>
        <taxon>Amphibacillus</taxon>
    </lineage>
</organism>
<dbReference type="GO" id="GO:0016301">
    <property type="term" value="F:kinase activity"/>
    <property type="evidence" value="ECO:0007669"/>
    <property type="project" value="UniProtKB-KW"/>
</dbReference>